<reference evidence="1 2" key="1">
    <citation type="submission" date="2018-06" db="EMBL/GenBank/DDBJ databases">
        <authorList>
            <consortium name="Pathogen Informatics"/>
            <person name="Doyle S."/>
        </authorList>
    </citation>
    <scope>NUCLEOTIDE SEQUENCE [LARGE SCALE GENOMIC DNA]</scope>
    <source>
        <strain evidence="1 2">NCTC7023</strain>
    </source>
</reference>
<dbReference type="EMBL" id="UHHT01000001">
    <property type="protein sequence ID" value="SUO82651.1"/>
    <property type="molecule type" value="Genomic_DNA"/>
</dbReference>
<organism evidence="1 2">
    <name type="scientific">Streptococcus equi subsp. zooepidemicus</name>
    <dbReference type="NCBI Taxonomy" id="40041"/>
    <lineage>
        <taxon>Bacteria</taxon>
        <taxon>Bacillati</taxon>
        <taxon>Bacillota</taxon>
        <taxon>Bacilli</taxon>
        <taxon>Lactobacillales</taxon>
        <taxon>Streptococcaceae</taxon>
        <taxon>Streptococcus</taxon>
    </lineage>
</organism>
<dbReference type="AlphaFoldDB" id="A0AAX2LME2"/>
<name>A0AAX2LME2_STRSZ</name>
<dbReference type="Proteomes" id="UP000255476">
    <property type="component" value="Unassembled WGS sequence"/>
</dbReference>
<accession>A0AAX2LME2</accession>
<evidence type="ECO:0000313" key="2">
    <source>
        <dbReference type="Proteomes" id="UP000255476"/>
    </source>
</evidence>
<gene>
    <name evidence="1" type="ORF">NCTC7023_02024</name>
</gene>
<evidence type="ECO:0000313" key="1">
    <source>
        <dbReference type="EMBL" id="SUO82651.1"/>
    </source>
</evidence>
<proteinExistence type="predicted"/>
<protein>
    <submittedName>
        <fullName evidence="1">Conjugative transposon mobilization protein</fullName>
    </submittedName>
</protein>
<comment type="caution">
    <text evidence="1">The sequence shown here is derived from an EMBL/GenBank/DDBJ whole genome shotgun (WGS) entry which is preliminary data.</text>
</comment>
<sequence>MANRIRNKRLEIKLTEEEKALFDEKKDLRNVEI</sequence>